<dbReference type="Proteomes" id="UP000502921">
    <property type="component" value="Segment"/>
</dbReference>
<dbReference type="Gene3D" id="3.40.30.10">
    <property type="entry name" value="Glutaredoxin"/>
    <property type="match status" value="1"/>
</dbReference>
<evidence type="ECO:0000313" key="3">
    <source>
        <dbReference type="Proteomes" id="UP000502921"/>
    </source>
</evidence>
<dbReference type="SUPFAM" id="SSF52833">
    <property type="entry name" value="Thioredoxin-like"/>
    <property type="match status" value="1"/>
</dbReference>
<name>A0A6G9L6T1_9CAUD</name>
<dbReference type="CDD" id="cd02976">
    <property type="entry name" value="NrdH"/>
    <property type="match status" value="1"/>
</dbReference>
<organism evidence="2 3">
    <name type="scientific">Bacillus phage vB_BcM_Sam46</name>
    <dbReference type="NCBI Taxonomy" id="2719179"/>
    <lineage>
        <taxon>Viruses</taxon>
        <taxon>Duplodnaviria</taxon>
        <taxon>Heunggongvirae</taxon>
        <taxon>Uroviricota</taxon>
        <taxon>Caudoviricetes</taxon>
        <taxon>Samaravirus</taxon>
        <taxon>Samaravirus sam46</taxon>
    </lineage>
</organism>
<gene>
    <name evidence="2" type="ORF">Sam46_gp69</name>
</gene>
<feature type="domain" description="Glutaredoxin" evidence="1">
    <location>
        <begin position="5"/>
        <end position="68"/>
    </location>
</feature>
<sequence length="88" mass="9848">MKKVITMFTGNDCPRCAAAKVHLENIPAEFKEGVTLIEINVDKVEGARDALINQYKSNTLPTFVIEGHSEPLRGFDEHFGKIQEYIGL</sequence>
<evidence type="ECO:0000313" key="2">
    <source>
        <dbReference type="EMBL" id="QIQ61270.1"/>
    </source>
</evidence>
<dbReference type="EMBL" id="MN604698">
    <property type="protein sequence ID" value="QIQ61270.1"/>
    <property type="molecule type" value="Genomic_DNA"/>
</dbReference>
<dbReference type="InterPro" id="IPR036249">
    <property type="entry name" value="Thioredoxin-like_sf"/>
</dbReference>
<proteinExistence type="predicted"/>
<dbReference type="InterPro" id="IPR002109">
    <property type="entry name" value="Glutaredoxin"/>
</dbReference>
<accession>A0A6G9L6T1</accession>
<reference evidence="2 3" key="1">
    <citation type="submission" date="2019-10" db="EMBL/GenBank/DDBJ databases">
        <authorList>
            <person name="Piligrimova E."/>
            <person name="Kazantseva O."/>
            <person name="Shadrin A."/>
            <person name="Zagorodny V."/>
        </authorList>
    </citation>
    <scope>NUCLEOTIDE SEQUENCE [LARGE SCALE GENOMIC DNA]</scope>
</reference>
<protein>
    <submittedName>
        <fullName evidence="2">Glutaredoxin-like protein</fullName>
    </submittedName>
</protein>
<keyword evidence="3" id="KW-1185">Reference proteome</keyword>
<evidence type="ECO:0000259" key="1">
    <source>
        <dbReference type="Pfam" id="PF00462"/>
    </source>
</evidence>
<dbReference type="Pfam" id="PF00462">
    <property type="entry name" value="Glutaredoxin"/>
    <property type="match status" value="1"/>
</dbReference>